<accession>A0AA39PEY2</accession>
<feature type="non-terminal residue" evidence="1">
    <location>
        <position position="1"/>
    </location>
</feature>
<evidence type="ECO:0000313" key="2">
    <source>
        <dbReference type="Proteomes" id="UP001175228"/>
    </source>
</evidence>
<protein>
    <submittedName>
        <fullName evidence="1">Uncharacterized protein</fullName>
    </submittedName>
</protein>
<feature type="non-terminal residue" evidence="1">
    <location>
        <position position="56"/>
    </location>
</feature>
<keyword evidence="2" id="KW-1185">Reference proteome</keyword>
<dbReference type="EMBL" id="JAUEPU010000062">
    <property type="protein sequence ID" value="KAK0482980.1"/>
    <property type="molecule type" value="Genomic_DNA"/>
</dbReference>
<comment type="caution">
    <text evidence="1">The sequence shown here is derived from an EMBL/GenBank/DDBJ whole genome shotgun (WGS) entry which is preliminary data.</text>
</comment>
<proteinExistence type="predicted"/>
<organism evidence="1 2">
    <name type="scientific">Armillaria luteobubalina</name>
    <dbReference type="NCBI Taxonomy" id="153913"/>
    <lineage>
        <taxon>Eukaryota</taxon>
        <taxon>Fungi</taxon>
        <taxon>Dikarya</taxon>
        <taxon>Basidiomycota</taxon>
        <taxon>Agaricomycotina</taxon>
        <taxon>Agaricomycetes</taxon>
        <taxon>Agaricomycetidae</taxon>
        <taxon>Agaricales</taxon>
        <taxon>Marasmiineae</taxon>
        <taxon>Physalacriaceae</taxon>
        <taxon>Armillaria</taxon>
    </lineage>
</organism>
<reference evidence="1" key="1">
    <citation type="submission" date="2023-06" db="EMBL/GenBank/DDBJ databases">
        <authorList>
            <consortium name="Lawrence Berkeley National Laboratory"/>
            <person name="Ahrendt S."/>
            <person name="Sahu N."/>
            <person name="Indic B."/>
            <person name="Wong-Bajracharya J."/>
            <person name="Merenyi Z."/>
            <person name="Ke H.-M."/>
            <person name="Monk M."/>
            <person name="Kocsube S."/>
            <person name="Drula E."/>
            <person name="Lipzen A."/>
            <person name="Balint B."/>
            <person name="Henrissat B."/>
            <person name="Andreopoulos B."/>
            <person name="Martin F.M."/>
            <person name="Harder C.B."/>
            <person name="Rigling D."/>
            <person name="Ford K.L."/>
            <person name="Foster G.D."/>
            <person name="Pangilinan J."/>
            <person name="Papanicolaou A."/>
            <person name="Barry K."/>
            <person name="LaButti K."/>
            <person name="Viragh M."/>
            <person name="Koriabine M."/>
            <person name="Yan M."/>
            <person name="Riley R."/>
            <person name="Champramary S."/>
            <person name="Plett K.L."/>
            <person name="Tsai I.J."/>
            <person name="Slot J."/>
            <person name="Sipos G."/>
            <person name="Plett J."/>
            <person name="Nagy L.G."/>
            <person name="Grigoriev I.V."/>
        </authorList>
    </citation>
    <scope>NUCLEOTIDE SEQUENCE</scope>
    <source>
        <strain evidence="1">HWK02</strain>
    </source>
</reference>
<name>A0AA39PEY2_9AGAR</name>
<dbReference type="Proteomes" id="UP001175228">
    <property type="component" value="Unassembled WGS sequence"/>
</dbReference>
<sequence length="56" mass="6043">PHPKGHSSFKYLVSGLLQVTDAIEEHEIRQPTLLDANGEECSIVITNGRITGVTIG</sequence>
<dbReference type="AlphaFoldDB" id="A0AA39PEY2"/>
<evidence type="ECO:0000313" key="1">
    <source>
        <dbReference type="EMBL" id="KAK0482980.1"/>
    </source>
</evidence>
<gene>
    <name evidence="1" type="ORF">EDD18DRAFT_1013474</name>
</gene>